<keyword evidence="1" id="KW-0560">Oxidoreductase</keyword>
<dbReference type="PANTHER" id="PTHR13789:SF309">
    <property type="entry name" value="PUTATIVE (AFU_ORTHOLOGUE AFUA_6G14510)-RELATED"/>
    <property type="match status" value="1"/>
</dbReference>
<protein>
    <submittedName>
        <fullName evidence="4">Unannotated protein</fullName>
    </submittedName>
</protein>
<dbReference type="InterPro" id="IPR002938">
    <property type="entry name" value="FAD-bd"/>
</dbReference>
<dbReference type="PANTHER" id="PTHR13789">
    <property type="entry name" value="MONOOXYGENASE"/>
    <property type="match status" value="1"/>
</dbReference>
<evidence type="ECO:0000256" key="1">
    <source>
        <dbReference type="ARBA" id="ARBA00023002"/>
    </source>
</evidence>
<dbReference type="GO" id="GO:0004497">
    <property type="term" value="F:monooxygenase activity"/>
    <property type="evidence" value="ECO:0007669"/>
    <property type="project" value="UniProtKB-KW"/>
</dbReference>
<dbReference type="AlphaFoldDB" id="A0A6J7M5B4"/>
<organism evidence="4">
    <name type="scientific">freshwater metagenome</name>
    <dbReference type="NCBI Taxonomy" id="449393"/>
    <lineage>
        <taxon>unclassified sequences</taxon>
        <taxon>metagenomes</taxon>
        <taxon>ecological metagenomes</taxon>
    </lineage>
</organism>
<accession>A0A6J7M5B4</accession>
<proteinExistence type="predicted"/>
<dbReference type="GO" id="GO:0071949">
    <property type="term" value="F:FAD binding"/>
    <property type="evidence" value="ECO:0007669"/>
    <property type="project" value="InterPro"/>
</dbReference>
<keyword evidence="2" id="KW-0503">Monooxygenase</keyword>
<dbReference type="Gene3D" id="3.30.9.10">
    <property type="entry name" value="D-Amino Acid Oxidase, subunit A, domain 2"/>
    <property type="match status" value="1"/>
</dbReference>
<evidence type="ECO:0000259" key="3">
    <source>
        <dbReference type="Pfam" id="PF01494"/>
    </source>
</evidence>
<gene>
    <name evidence="4" type="ORF">UFOPK3957_00075</name>
</gene>
<name>A0A6J7M5B4_9ZZZZ</name>
<dbReference type="InterPro" id="IPR050493">
    <property type="entry name" value="FAD-dep_Monooxygenase_BioMet"/>
</dbReference>
<evidence type="ECO:0000313" key="4">
    <source>
        <dbReference type="EMBL" id="CAB4973679.1"/>
    </source>
</evidence>
<evidence type="ECO:0000256" key="2">
    <source>
        <dbReference type="ARBA" id="ARBA00023033"/>
    </source>
</evidence>
<dbReference type="InterPro" id="IPR036188">
    <property type="entry name" value="FAD/NAD-bd_sf"/>
</dbReference>
<sequence length="357" mass="39277">MASQLAASGWTVRVHERSTEVREIGAGIALGQNGVDAMRRLGAFERAIDGGVKVAYWSIEDQWQRTLHSEWLSTELYSIPRSSLQHALHVRARDLGVEVQTDSAVVGTREGRLLLEGGEELEADLVVGADGVNSRVRNSFVARGIRVKRLDLKVAGLRALIPRGPEDPTDHMLEWLAGKRRVGLLPLDGDRTAIYMFCPPQDARGRRIPVDVESWAESYPSLRSAFERVPHDSTWRDVVEIHCDTWVDGNVALLGDAAFGMAPNLGQGGCTALQAALSLSAKVADAADIPASLREWEGEERPHVDYVQKWSGRYSRMCSKTPGPALPVRSRVFGVLARSEKLNERFAGVEARLIDAQ</sequence>
<dbReference type="PRINTS" id="PR00420">
    <property type="entry name" value="RNGMNOXGNASE"/>
</dbReference>
<dbReference type="EMBL" id="CAFBOM010000006">
    <property type="protein sequence ID" value="CAB4973679.1"/>
    <property type="molecule type" value="Genomic_DNA"/>
</dbReference>
<reference evidence="4" key="1">
    <citation type="submission" date="2020-05" db="EMBL/GenBank/DDBJ databases">
        <authorList>
            <person name="Chiriac C."/>
            <person name="Salcher M."/>
            <person name="Ghai R."/>
            <person name="Kavagutti S V."/>
        </authorList>
    </citation>
    <scope>NUCLEOTIDE SEQUENCE</scope>
</reference>
<feature type="domain" description="FAD-binding" evidence="3">
    <location>
        <begin position="2"/>
        <end position="286"/>
    </location>
</feature>
<dbReference type="SUPFAM" id="SSF51905">
    <property type="entry name" value="FAD/NAD(P)-binding domain"/>
    <property type="match status" value="1"/>
</dbReference>
<dbReference type="Pfam" id="PF01494">
    <property type="entry name" value="FAD_binding_3"/>
    <property type="match status" value="1"/>
</dbReference>
<dbReference type="Gene3D" id="3.50.50.60">
    <property type="entry name" value="FAD/NAD(P)-binding domain"/>
    <property type="match status" value="1"/>
</dbReference>